<dbReference type="EMBL" id="CM042032">
    <property type="protein sequence ID" value="KAI3777238.1"/>
    <property type="molecule type" value="Genomic_DNA"/>
</dbReference>
<reference evidence="2" key="1">
    <citation type="journal article" date="2022" name="Mol. Ecol. Resour.">
        <title>The genomes of chicory, endive, great burdock and yacon provide insights into Asteraceae palaeo-polyploidization history and plant inulin production.</title>
        <authorList>
            <person name="Fan W."/>
            <person name="Wang S."/>
            <person name="Wang H."/>
            <person name="Wang A."/>
            <person name="Jiang F."/>
            <person name="Liu H."/>
            <person name="Zhao H."/>
            <person name="Xu D."/>
            <person name="Zhang Y."/>
        </authorList>
    </citation>
    <scope>NUCLEOTIDE SEQUENCE [LARGE SCALE GENOMIC DNA]</scope>
    <source>
        <strain evidence="2">cv. Yunnan</strain>
    </source>
</reference>
<name>A0ACB9G232_9ASTR</name>
<keyword evidence="2" id="KW-1185">Reference proteome</keyword>
<reference evidence="1 2" key="2">
    <citation type="journal article" date="2022" name="Mol. Ecol. Resour.">
        <title>The genomes of chicory, endive, great burdock and yacon provide insights into Asteraceae paleo-polyploidization history and plant inulin production.</title>
        <authorList>
            <person name="Fan W."/>
            <person name="Wang S."/>
            <person name="Wang H."/>
            <person name="Wang A."/>
            <person name="Jiang F."/>
            <person name="Liu H."/>
            <person name="Zhao H."/>
            <person name="Xu D."/>
            <person name="Zhang Y."/>
        </authorList>
    </citation>
    <scope>NUCLEOTIDE SEQUENCE [LARGE SCALE GENOMIC DNA]</scope>
    <source>
        <strain evidence="2">cv. Yunnan</strain>
        <tissue evidence="1">Leaves</tissue>
    </source>
</reference>
<organism evidence="1 2">
    <name type="scientific">Smallanthus sonchifolius</name>
    <dbReference type="NCBI Taxonomy" id="185202"/>
    <lineage>
        <taxon>Eukaryota</taxon>
        <taxon>Viridiplantae</taxon>
        <taxon>Streptophyta</taxon>
        <taxon>Embryophyta</taxon>
        <taxon>Tracheophyta</taxon>
        <taxon>Spermatophyta</taxon>
        <taxon>Magnoliopsida</taxon>
        <taxon>eudicotyledons</taxon>
        <taxon>Gunneridae</taxon>
        <taxon>Pentapetalae</taxon>
        <taxon>asterids</taxon>
        <taxon>campanulids</taxon>
        <taxon>Asterales</taxon>
        <taxon>Asteraceae</taxon>
        <taxon>Asteroideae</taxon>
        <taxon>Heliantheae alliance</taxon>
        <taxon>Millerieae</taxon>
        <taxon>Smallanthus</taxon>
    </lineage>
</organism>
<gene>
    <name evidence="1" type="ORF">L1987_47036</name>
</gene>
<evidence type="ECO:0000313" key="2">
    <source>
        <dbReference type="Proteomes" id="UP001056120"/>
    </source>
</evidence>
<comment type="caution">
    <text evidence="1">The sequence shown here is derived from an EMBL/GenBank/DDBJ whole genome shotgun (WGS) entry which is preliminary data.</text>
</comment>
<accession>A0ACB9G232</accession>
<proteinExistence type="predicted"/>
<sequence>MGMGRGKVDIRRIDDTTSRQVTFSKRRNGLLKKAKEISILCDAQVGVILFSSTGKLSEFSSTSLYGVKGRKRLKIDLNYQL</sequence>
<evidence type="ECO:0000313" key="1">
    <source>
        <dbReference type="EMBL" id="KAI3777238.1"/>
    </source>
</evidence>
<dbReference type="Proteomes" id="UP001056120">
    <property type="component" value="Linkage Group LG15"/>
</dbReference>
<protein>
    <submittedName>
        <fullName evidence="1">Uncharacterized protein</fullName>
    </submittedName>
</protein>